<dbReference type="OrthoDB" id="17395at2759"/>
<dbReference type="PROSITE" id="PS00908">
    <property type="entry name" value="MR_MLE_1"/>
    <property type="match status" value="1"/>
</dbReference>
<protein>
    <recommendedName>
        <fullName evidence="4">Mandelate racemase/muconate lactonizing enzyme C-terminal domain-containing protein</fullName>
    </recommendedName>
</protein>
<dbReference type="GO" id="GO:0000287">
    <property type="term" value="F:magnesium ion binding"/>
    <property type="evidence" value="ECO:0007669"/>
    <property type="project" value="TreeGrafter"/>
</dbReference>
<evidence type="ECO:0000259" key="4">
    <source>
        <dbReference type="SMART" id="SM00922"/>
    </source>
</evidence>
<dbReference type="PANTHER" id="PTHR13794">
    <property type="entry name" value="ENOLASE SUPERFAMILY, MANDELATE RACEMASE"/>
    <property type="match status" value="1"/>
</dbReference>
<dbReference type="InterPro" id="IPR029065">
    <property type="entry name" value="Enolase_C-like"/>
</dbReference>
<organism evidence="5 6">
    <name type="scientific">Saitozyma podzolica</name>
    <dbReference type="NCBI Taxonomy" id="1890683"/>
    <lineage>
        <taxon>Eukaryota</taxon>
        <taxon>Fungi</taxon>
        <taxon>Dikarya</taxon>
        <taxon>Basidiomycota</taxon>
        <taxon>Agaricomycotina</taxon>
        <taxon>Tremellomycetes</taxon>
        <taxon>Tremellales</taxon>
        <taxon>Trimorphomycetaceae</taxon>
        <taxon>Saitozyma</taxon>
    </lineage>
</organism>
<feature type="domain" description="Mandelate racemase/muconate lactonizing enzyme C-terminal" evidence="4">
    <location>
        <begin position="150"/>
        <end position="247"/>
    </location>
</feature>
<dbReference type="InterPro" id="IPR013341">
    <property type="entry name" value="Mandelate_racemase_N_dom"/>
</dbReference>
<dbReference type="Pfam" id="PF13378">
    <property type="entry name" value="MR_MLE_C"/>
    <property type="match status" value="1"/>
</dbReference>
<dbReference type="EMBL" id="RSCD01000037">
    <property type="protein sequence ID" value="RSH80103.1"/>
    <property type="molecule type" value="Genomic_DNA"/>
</dbReference>
<accession>A0A427XMQ7</accession>
<sequence length="385" mass="42185">MSSHQPDLRFRGLNPTFNFGMKIKSIRTTTICVPLGDKVFHSSQARFPARNSCLVRIETDSGLIGWGEGGQHRPPQPVAACLNHVLGPKILGRDPTEPVRTWEELYSFSRDFGQKGTYIEALSAIDIALWDISGKALGVPVWKLLGGAFRRKIKSYATGYRDAGFDFVKVKIGLLDIRSDAERLRVIRQSLGPDVGIMVDANHGYSAATAIRMGRLMEPYSILFFEEPVVPEDREGNRRVRMENPIPVAGGEAEFTRYGFRDLIGGGCVDVAQPDLTVCGGFTAFTQILALANAHGTIVIPHVWGSGIAFAAALQAIPTIPPIPHTANPIPLQNEPVIEFDRTHNPLRDELLNERFALVDGHVLIPDGPGLGISVNDEVLTRYSS</sequence>
<evidence type="ECO:0000256" key="1">
    <source>
        <dbReference type="ARBA" id="ARBA00001946"/>
    </source>
</evidence>
<keyword evidence="2" id="KW-0479">Metal-binding</keyword>
<dbReference type="PANTHER" id="PTHR13794:SF58">
    <property type="entry name" value="MITOCHONDRIAL ENOLASE SUPERFAMILY MEMBER 1"/>
    <property type="match status" value="1"/>
</dbReference>
<keyword evidence="3" id="KW-0460">Magnesium</keyword>
<dbReference type="Gene3D" id="3.20.20.120">
    <property type="entry name" value="Enolase-like C-terminal domain"/>
    <property type="match status" value="1"/>
</dbReference>
<dbReference type="InterPro" id="IPR046945">
    <property type="entry name" value="RHMD-like"/>
</dbReference>
<dbReference type="InterPro" id="IPR018110">
    <property type="entry name" value="Mandel_Rmase/mucon_lact_enz_CS"/>
</dbReference>
<evidence type="ECO:0000256" key="3">
    <source>
        <dbReference type="ARBA" id="ARBA00022842"/>
    </source>
</evidence>
<reference evidence="5 6" key="1">
    <citation type="submission" date="2018-11" db="EMBL/GenBank/DDBJ databases">
        <title>Genome sequence of Saitozyma podzolica DSM 27192.</title>
        <authorList>
            <person name="Aliyu H."/>
            <person name="Gorte O."/>
            <person name="Ochsenreither K."/>
        </authorList>
    </citation>
    <scope>NUCLEOTIDE SEQUENCE [LARGE SCALE GENOMIC DNA]</scope>
    <source>
        <strain evidence="5 6">DSM 27192</strain>
    </source>
</reference>
<proteinExistence type="predicted"/>
<comment type="cofactor">
    <cofactor evidence="1">
        <name>Mg(2+)</name>
        <dbReference type="ChEBI" id="CHEBI:18420"/>
    </cofactor>
</comment>
<evidence type="ECO:0000313" key="5">
    <source>
        <dbReference type="EMBL" id="RSH80103.1"/>
    </source>
</evidence>
<dbReference type="InterPro" id="IPR036849">
    <property type="entry name" value="Enolase-like_C_sf"/>
</dbReference>
<evidence type="ECO:0000256" key="2">
    <source>
        <dbReference type="ARBA" id="ARBA00022723"/>
    </source>
</evidence>
<dbReference type="SUPFAM" id="SSF54826">
    <property type="entry name" value="Enolase N-terminal domain-like"/>
    <property type="match status" value="1"/>
</dbReference>
<gene>
    <name evidence="5" type="ORF">EHS25_007305</name>
</gene>
<dbReference type="GO" id="GO:0016052">
    <property type="term" value="P:carbohydrate catabolic process"/>
    <property type="evidence" value="ECO:0007669"/>
    <property type="project" value="TreeGrafter"/>
</dbReference>
<dbReference type="Pfam" id="PF02746">
    <property type="entry name" value="MR_MLE_N"/>
    <property type="match status" value="1"/>
</dbReference>
<dbReference type="SFLD" id="SFLDS00001">
    <property type="entry name" value="Enolase"/>
    <property type="match status" value="1"/>
</dbReference>
<name>A0A427XMQ7_9TREE</name>
<dbReference type="CDD" id="cd03316">
    <property type="entry name" value="MR_like"/>
    <property type="match status" value="1"/>
</dbReference>
<dbReference type="GO" id="GO:0009063">
    <property type="term" value="P:amino acid catabolic process"/>
    <property type="evidence" value="ECO:0007669"/>
    <property type="project" value="InterPro"/>
</dbReference>
<dbReference type="SFLD" id="SFLDG00179">
    <property type="entry name" value="mandelate_racemase"/>
    <property type="match status" value="1"/>
</dbReference>
<comment type="caution">
    <text evidence="5">The sequence shown here is derived from an EMBL/GenBank/DDBJ whole genome shotgun (WGS) entry which is preliminary data.</text>
</comment>
<dbReference type="STRING" id="1890683.A0A427XMQ7"/>
<dbReference type="GO" id="GO:0016836">
    <property type="term" value="F:hydro-lyase activity"/>
    <property type="evidence" value="ECO:0007669"/>
    <property type="project" value="TreeGrafter"/>
</dbReference>
<dbReference type="SUPFAM" id="SSF51604">
    <property type="entry name" value="Enolase C-terminal domain-like"/>
    <property type="match status" value="1"/>
</dbReference>
<dbReference type="AlphaFoldDB" id="A0A427XMQ7"/>
<keyword evidence="6" id="KW-1185">Reference proteome</keyword>
<dbReference type="InterPro" id="IPR029017">
    <property type="entry name" value="Enolase-like_N"/>
</dbReference>
<evidence type="ECO:0000313" key="6">
    <source>
        <dbReference type="Proteomes" id="UP000279259"/>
    </source>
</evidence>
<dbReference type="Gene3D" id="3.30.390.10">
    <property type="entry name" value="Enolase-like, N-terminal domain"/>
    <property type="match status" value="1"/>
</dbReference>
<dbReference type="Proteomes" id="UP000279259">
    <property type="component" value="Unassembled WGS sequence"/>
</dbReference>
<dbReference type="SMART" id="SM00922">
    <property type="entry name" value="MR_MLE"/>
    <property type="match status" value="1"/>
</dbReference>
<dbReference type="InterPro" id="IPR013342">
    <property type="entry name" value="Mandelate_racemase_C"/>
</dbReference>